<keyword evidence="3 6" id="KW-0812">Transmembrane</keyword>
<evidence type="ECO:0000256" key="5">
    <source>
        <dbReference type="ARBA" id="ARBA00023136"/>
    </source>
</evidence>
<keyword evidence="4 6" id="KW-1133">Transmembrane helix</keyword>
<feature type="transmembrane region" description="Helical" evidence="6">
    <location>
        <begin position="79"/>
        <end position="98"/>
    </location>
</feature>
<dbReference type="PROSITE" id="PS50850">
    <property type="entry name" value="MFS"/>
    <property type="match status" value="1"/>
</dbReference>
<keyword evidence="9" id="KW-1185">Reference proteome</keyword>
<dbReference type="InterPro" id="IPR050189">
    <property type="entry name" value="MFS_Efflux_Transporters"/>
</dbReference>
<sequence length="396" mass="39217">MLEATPQPRAVAAAVALALATFAFVTTELLPVGLLTVMAADLGRSRSEVGFLVSGYAVVVILASIPLTRLTSHLPRRTVLAGTLAVFTAASVLTAAAPSYELLFAARLVTALAQALFWSVVIPAAAGLFAPVVRGRVVARLQLGTTMAPLLGVPVGTWLGQQVGWRIPFLVLAGVGLLIGSAVLGLMPSEAPDATSASRGAVPDRRRYVVIVLVTSLAAMAAFTFFTYVTPFLLDVTGVAAGALGAFLLLGGLSGAVTAAVLGPLLDRYPYGAVLLPVALLCVTLALLTAAGGVTVAVVVALLLFGTVMTALSSSVGTASLHVAPGATDLAGAGTSTAFNIGIAGGSALGGALVGGVGIEAVAPVALGLAVLALALLPLGLRPSPSAAVGPVGPVA</sequence>
<dbReference type="PANTHER" id="PTHR43124">
    <property type="entry name" value="PURINE EFFLUX PUMP PBUE"/>
    <property type="match status" value="1"/>
</dbReference>
<evidence type="ECO:0000256" key="3">
    <source>
        <dbReference type="ARBA" id="ARBA00022692"/>
    </source>
</evidence>
<evidence type="ECO:0000256" key="6">
    <source>
        <dbReference type="SAM" id="Phobius"/>
    </source>
</evidence>
<organism evidence="8 9">
    <name type="scientific">Spongisporangium articulatum</name>
    <dbReference type="NCBI Taxonomy" id="3362603"/>
    <lineage>
        <taxon>Bacteria</taxon>
        <taxon>Bacillati</taxon>
        <taxon>Actinomycetota</taxon>
        <taxon>Actinomycetes</taxon>
        <taxon>Kineosporiales</taxon>
        <taxon>Kineosporiaceae</taxon>
        <taxon>Spongisporangium</taxon>
    </lineage>
</organism>
<keyword evidence="2" id="KW-1003">Cell membrane</keyword>
<feature type="transmembrane region" description="Helical" evidence="6">
    <location>
        <begin position="361"/>
        <end position="381"/>
    </location>
</feature>
<feature type="domain" description="Major facilitator superfamily (MFS) profile" evidence="7">
    <location>
        <begin position="11"/>
        <end position="386"/>
    </location>
</feature>
<dbReference type="RefSeq" id="WP_398277332.1">
    <property type="nucleotide sequence ID" value="NZ_JBITLV010000002.1"/>
</dbReference>
<reference evidence="8 9" key="1">
    <citation type="submission" date="2024-10" db="EMBL/GenBank/DDBJ databases">
        <title>The Natural Products Discovery Center: Release of the First 8490 Sequenced Strains for Exploring Actinobacteria Biosynthetic Diversity.</title>
        <authorList>
            <person name="Kalkreuter E."/>
            <person name="Kautsar S.A."/>
            <person name="Yang D."/>
            <person name="Bader C.D."/>
            <person name="Teijaro C.N."/>
            <person name="Fluegel L."/>
            <person name="Davis C.M."/>
            <person name="Simpson J.R."/>
            <person name="Lauterbach L."/>
            <person name="Steele A.D."/>
            <person name="Gui C."/>
            <person name="Meng S."/>
            <person name="Li G."/>
            <person name="Viehrig K."/>
            <person name="Ye F."/>
            <person name="Su P."/>
            <person name="Kiefer A.F."/>
            <person name="Nichols A."/>
            <person name="Cepeda A.J."/>
            <person name="Yan W."/>
            <person name="Fan B."/>
            <person name="Jiang Y."/>
            <person name="Adhikari A."/>
            <person name="Zheng C.-J."/>
            <person name="Schuster L."/>
            <person name="Cowan T.M."/>
            <person name="Smanski M.J."/>
            <person name="Chevrette M.G."/>
            <person name="De Carvalho L.P.S."/>
            <person name="Shen B."/>
        </authorList>
    </citation>
    <scope>NUCLEOTIDE SEQUENCE [LARGE SCALE GENOMIC DNA]</scope>
    <source>
        <strain evidence="8 9">NPDC049639</strain>
    </source>
</reference>
<dbReference type="EMBL" id="JBITLV010000002">
    <property type="protein sequence ID" value="MFI7586834.1"/>
    <property type="molecule type" value="Genomic_DNA"/>
</dbReference>
<dbReference type="InterPro" id="IPR020846">
    <property type="entry name" value="MFS_dom"/>
</dbReference>
<feature type="transmembrane region" description="Helical" evidence="6">
    <location>
        <begin position="104"/>
        <end position="129"/>
    </location>
</feature>
<dbReference type="Gene3D" id="1.20.1250.20">
    <property type="entry name" value="MFS general substrate transporter like domains"/>
    <property type="match status" value="2"/>
</dbReference>
<proteinExistence type="predicted"/>
<feature type="transmembrane region" description="Helical" evidence="6">
    <location>
        <begin position="49"/>
        <end position="67"/>
    </location>
</feature>
<protein>
    <submittedName>
        <fullName evidence="8">MFS transporter</fullName>
    </submittedName>
</protein>
<dbReference type="SUPFAM" id="SSF103473">
    <property type="entry name" value="MFS general substrate transporter"/>
    <property type="match status" value="1"/>
</dbReference>
<keyword evidence="5 6" id="KW-0472">Membrane</keyword>
<feature type="transmembrane region" description="Helical" evidence="6">
    <location>
        <begin position="165"/>
        <end position="187"/>
    </location>
</feature>
<evidence type="ECO:0000313" key="8">
    <source>
        <dbReference type="EMBL" id="MFI7586834.1"/>
    </source>
</evidence>
<evidence type="ECO:0000256" key="2">
    <source>
        <dbReference type="ARBA" id="ARBA00022475"/>
    </source>
</evidence>
<evidence type="ECO:0000256" key="4">
    <source>
        <dbReference type="ARBA" id="ARBA00022989"/>
    </source>
</evidence>
<feature type="transmembrane region" description="Helical" evidence="6">
    <location>
        <begin position="241"/>
        <end position="262"/>
    </location>
</feature>
<dbReference type="InterPro" id="IPR011701">
    <property type="entry name" value="MFS"/>
</dbReference>
<comment type="caution">
    <text evidence="8">The sequence shown here is derived from an EMBL/GenBank/DDBJ whole genome shotgun (WGS) entry which is preliminary data.</text>
</comment>
<dbReference type="InterPro" id="IPR036259">
    <property type="entry name" value="MFS_trans_sf"/>
</dbReference>
<gene>
    <name evidence="8" type="ORF">ACIB24_07145</name>
</gene>
<dbReference type="CDD" id="cd17324">
    <property type="entry name" value="MFS_NepI_like"/>
    <property type="match status" value="1"/>
</dbReference>
<dbReference type="Proteomes" id="UP001612915">
    <property type="component" value="Unassembled WGS sequence"/>
</dbReference>
<feature type="transmembrane region" description="Helical" evidence="6">
    <location>
        <begin position="208"/>
        <end position="229"/>
    </location>
</feature>
<evidence type="ECO:0000259" key="7">
    <source>
        <dbReference type="PROSITE" id="PS50850"/>
    </source>
</evidence>
<dbReference type="Pfam" id="PF07690">
    <property type="entry name" value="MFS_1"/>
    <property type="match status" value="1"/>
</dbReference>
<name>A0ABW8AKF3_9ACTN</name>
<evidence type="ECO:0000313" key="9">
    <source>
        <dbReference type="Proteomes" id="UP001612915"/>
    </source>
</evidence>
<comment type="subcellular location">
    <subcellularLocation>
        <location evidence="1">Cell membrane</location>
        <topology evidence="1">Multi-pass membrane protein</topology>
    </subcellularLocation>
</comment>
<evidence type="ECO:0000256" key="1">
    <source>
        <dbReference type="ARBA" id="ARBA00004651"/>
    </source>
</evidence>
<feature type="transmembrane region" description="Helical" evidence="6">
    <location>
        <begin position="274"/>
        <end position="305"/>
    </location>
</feature>
<feature type="transmembrane region" description="Helical" evidence="6">
    <location>
        <begin position="141"/>
        <end position="159"/>
    </location>
</feature>
<accession>A0ABW8AKF3</accession>
<dbReference type="PANTHER" id="PTHR43124:SF4">
    <property type="entry name" value="SUGAR EFFLUX TRANSPORTER"/>
    <property type="match status" value="1"/>
</dbReference>